<dbReference type="AlphaFoldDB" id="A0A4P6JMX2"/>
<dbReference type="EMBL" id="CP035758">
    <property type="protein sequence ID" value="QBD76638.1"/>
    <property type="molecule type" value="Genomic_DNA"/>
</dbReference>
<name>A0A4P6JMX2_KTERU</name>
<sequence length="63" mass="7175">MSEKVKMDARKPATCASCQQKTENLSEVVNPQAPQETMWVCDRCVRQHNYMLAAYAKAKAEQQ</sequence>
<organism evidence="1 2">
    <name type="scientific">Ktedonosporobacter rubrisoli</name>
    <dbReference type="NCBI Taxonomy" id="2509675"/>
    <lineage>
        <taxon>Bacteria</taxon>
        <taxon>Bacillati</taxon>
        <taxon>Chloroflexota</taxon>
        <taxon>Ktedonobacteria</taxon>
        <taxon>Ktedonobacterales</taxon>
        <taxon>Ktedonosporobacteraceae</taxon>
        <taxon>Ktedonosporobacter</taxon>
    </lineage>
</organism>
<keyword evidence="2" id="KW-1185">Reference proteome</keyword>
<gene>
    <name evidence="1" type="ORF">EPA93_11745</name>
</gene>
<accession>A0A4P6JMX2</accession>
<evidence type="ECO:0008006" key="3">
    <source>
        <dbReference type="Google" id="ProtNLM"/>
    </source>
</evidence>
<dbReference type="KEGG" id="kbs:EPA93_11745"/>
<dbReference type="RefSeq" id="WP_129887608.1">
    <property type="nucleotide sequence ID" value="NZ_CP035758.1"/>
</dbReference>
<proteinExistence type="predicted"/>
<reference evidence="1 2" key="1">
    <citation type="submission" date="2019-01" db="EMBL/GenBank/DDBJ databases">
        <title>Ktedonosporobacter rubrisoli SCAWS-G2.</title>
        <authorList>
            <person name="Huang Y."/>
            <person name="Yan B."/>
        </authorList>
    </citation>
    <scope>NUCLEOTIDE SEQUENCE [LARGE SCALE GENOMIC DNA]</scope>
    <source>
        <strain evidence="1 2">SCAWS-G2</strain>
    </source>
</reference>
<protein>
    <recommendedName>
        <fullName evidence="3">ClpX-type ZB domain-containing protein</fullName>
    </recommendedName>
</protein>
<evidence type="ECO:0000313" key="1">
    <source>
        <dbReference type="EMBL" id="QBD76638.1"/>
    </source>
</evidence>
<evidence type="ECO:0000313" key="2">
    <source>
        <dbReference type="Proteomes" id="UP000290365"/>
    </source>
</evidence>
<dbReference type="Proteomes" id="UP000290365">
    <property type="component" value="Chromosome"/>
</dbReference>